<dbReference type="AlphaFoldDB" id="A0A495ECU9"/>
<evidence type="ECO:0000313" key="2">
    <source>
        <dbReference type="Proteomes" id="UP000269412"/>
    </source>
</evidence>
<dbReference type="Proteomes" id="UP000269412">
    <property type="component" value="Unassembled WGS sequence"/>
</dbReference>
<protein>
    <submittedName>
        <fullName evidence="1">Uncharacterized protein</fullName>
    </submittedName>
</protein>
<organism evidence="1 2">
    <name type="scientific">Maribacter vaceletii</name>
    <dbReference type="NCBI Taxonomy" id="1206816"/>
    <lineage>
        <taxon>Bacteria</taxon>
        <taxon>Pseudomonadati</taxon>
        <taxon>Bacteroidota</taxon>
        <taxon>Flavobacteriia</taxon>
        <taxon>Flavobacteriales</taxon>
        <taxon>Flavobacteriaceae</taxon>
        <taxon>Maribacter</taxon>
    </lineage>
</organism>
<evidence type="ECO:0000313" key="1">
    <source>
        <dbReference type="EMBL" id="RKR14626.1"/>
    </source>
</evidence>
<gene>
    <name evidence="1" type="ORF">CLV91_0704</name>
</gene>
<dbReference type="EMBL" id="RBIQ01000007">
    <property type="protein sequence ID" value="RKR14626.1"/>
    <property type="molecule type" value="Genomic_DNA"/>
</dbReference>
<comment type="caution">
    <text evidence="1">The sequence shown here is derived from an EMBL/GenBank/DDBJ whole genome shotgun (WGS) entry which is preliminary data.</text>
</comment>
<reference evidence="1 2" key="1">
    <citation type="submission" date="2018-10" db="EMBL/GenBank/DDBJ databases">
        <title>Genomic Encyclopedia of Archaeal and Bacterial Type Strains, Phase II (KMG-II): from individual species to whole genera.</title>
        <authorList>
            <person name="Goeker M."/>
        </authorList>
    </citation>
    <scope>NUCLEOTIDE SEQUENCE [LARGE SCALE GENOMIC DNA]</scope>
    <source>
        <strain evidence="1 2">DSM 25230</strain>
    </source>
</reference>
<keyword evidence="2" id="KW-1185">Reference proteome</keyword>
<proteinExistence type="predicted"/>
<name>A0A495ECU9_9FLAO</name>
<accession>A0A495ECU9</accession>
<sequence>MFIFLLSLLFFAALVDDEDKKLPLQNNVVGVIEFKK</sequence>